<comment type="caution">
    <text evidence="1">The sequence shown here is derived from an EMBL/GenBank/DDBJ whole genome shotgun (WGS) entry which is preliminary data.</text>
</comment>
<evidence type="ECO:0000313" key="2">
    <source>
        <dbReference type="Proteomes" id="UP000789901"/>
    </source>
</evidence>
<keyword evidence="2" id="KW-1185">Reference proteome</keyword>
<gene>
    <name evidence="1" type="ORF">GMARGA_LOCUS41276</name>
</gene>
<feature type="non-terminal residue" evidence="1">
    <location>
        <position position="1"/>
    </location>
</feature>
<dbReference type="Proteomes" id="UP000789901">
    <property type="component" value="Unassembled WGS sequence"/>
</dbReference>
<proteinExistence type="predicted"/>
<organism evidence="1 2">
    <name type="scientific">Gigaspora margarita</name>
    <dbReference type="NCBI Taxonomy" id="4874"/>
    <lineage>
        <taxon>Eukaryota</taxon>
        <taxon>Fungi</taxon>
        <taxon>Fungi incertae sedis</taxon>
        <taxon>Mucoromycota</taxon>
        <taxon>Glomeromycotina</taxon>
        <taxon>Glomeromycetes</taxon>
        <taxon>Diversisporales</taxon>
        <taxon>Gigasporaceae</taxon>
        <taxon>Gigaspora</taxon>
    </lineage>
</organism>
<name>A0ABN7XBQ8_GIGMA</name>
<reference evidence="1 2" key="1">
    <citation type="submission" date="2021-06" db="EMBL/GenBank/DDBJ databases">
        <authorList>
            <person name="Kallberg Y."/>
            <person name="Tangrot J."/>
            <person name="Rosling A."/>
        </authorList>
    </citation>
    <scope>NUCLEOTIDE SEQUENCE [LARGE SCALE GENOMIC DNA]</scope>
    <source>
        <strain evidence="1 2">120-4 pot B 10/14</strain>
    </source>
</reference>
<accession>A0ABN7XBQ8</accession>
<evidence type="ECO:0000313" key="1">
    <source>
        <dbReference type="EMBL" id="CAG8852455.1"/>
    </source>
</evidence>
<dbReference type="EMBL" id="CAJVQB010112126">
    <property type="protein sequence ID" value="CAG8852455.1"/>
    <property type="molecule type" value="Genomic_DNA"/>
</dbReference>
<protein>
    <submittedName>
        <fullName evidence="1">8464_t:CDS:1</fullName>
    </submittedName>
</protein>
<sequence>LGKLIHKVKQNRISAKCLPVKRKALEGKLMTESERVKSAEIKSFVQRCAEII</sequence>
<feature type="non-terminal residue" evidence="1">
    <location>
        <position position="52"/>
    </location>
</feature>